<proteinExistence type="predicted"/>
<organism evidence="2 3">
    <name type="scientific">Phormidium tenue NIES-30</name>
    <dbReference type="NCBI Taxonomy" id="549789"/>
    <lineage>
        <taxon>Bacteria</taxon>
        <taxon>Bacillati</taxon>
        <taxon>Cyanobacteriota</taxon>
        <taxon>Cyanophyceae</taxon>
        <taxon>Oscillatoriophycideae</taxon>
        <taxon>Oscillatoriales</taxon>
        <taxon>Oscillatoriaceae</taxon>
        <taxon>Phormidium</taxon>
    </lineage>
</organism>
<dbReference type="STRING" id="549789.NIES30_17685"/>
<gene>
    <name evidence="2" type="ORF">NIES30_17685</name>
</gene>
<accession>A0A1U7J268</accession>
<dbReference type="OrthoDB" id="528950at2"/>
<feature type="transmembrane region" description="Helical" evidence="1">
    <location>
        <begin position="20"/>
        <end position="39"/>
    </location>
</feature>
<dbReference type="EMBL" id="MRCG01000014">
    <property type="protein sequence ID" value="OKH46129.1"/>
    <property type="molecule type" value="Genomic_DNA"/>
</dbReference>
<keyword evidence="1" id="KW-0812">Transmembrane</keyword>
<dbReference type="Proteomes" id="UP000185557">
    <property type="component" value="Unassembled WGS sequence"/>
</dbReference>
<reference evidence="2 3" key="1">
    <citation type="submission" date="2016-11" db="EMBL/GenBank/DDBJ databases">
        <title>Draft Genome Sequences of Nine Cyanobacterial Strains from Diverse Habitats.</title>
        <authorList>
            <person name="Zhu T."/>
            <person name="Hou S."/>
            <person name="Lu X."/>
            <person name="Hess W.R."/>
        </authorList>
    </citation>
    <scope>NUCLEOTIDE SEQUENCE [LARGE SCALE GENOMIC DNA]</scope>
    <source>
        <strain evidence="2 3">NIES-30</strain>
    </source>
</reference>
<keyword evidence="3" id="KW-1185">Reference proteome</keyword>
<keyword evidence="1" id="KW-0472">Membrane</keyword>
<dbReference type="RefSeq" id="WP_073609761.1">
    <property type="nucleotide sequence ID" value="NZ_MRCG01000014.1"/>
</dbReference>
<dbReference type="AlphaFoldDB" id="A0A1U7J268"/>
<evidence type="ECO:0000256" key="1">
    <source>
        <dbReference type="SAM" id="Phobius"/>
    </source>
</evidence>
<sequence>MTLINPKRQGLLATENLLPLFVLLALVLGGLNLLLTAVLGMTTSQIARKPVPTLVQTIDGNSFTVKPIDNLDRTPESIRLFTRQAMTMLFTWNGVSQAQDATGTIQTTTDSGVKAGSNTVTTKAWQASFSLSEDFRASFLEQVGALTPRSVFQGQAQSVFNIESLSEPLLIAPGFWDVTMVANLIIFDVKNPGGIAIPVNKVIRIQAVEPPADPMEAEATAVQRAVYQVRSAGLQITDITEMTEAAR</sequence>
<evidence type="ECO:0000313" key="3">
    <source>
        <dbReference type="Proteomes" id="UP000185557"/>
    </source>
</evidence>
<keyword evidence="1" id="KW-1133">Transmembrane helix</keyword>
<name>A0A1U7J268_9CYAN</name>
<protein>
    <submittedName>
        <fullName evidence="2">Uncharacterized protein</fullName>
    </submittedName>
</protein>
<evidence type="ECO:0000313" key="2">
    <source>
        <dbReference type="EMBL" id="OKH46129.1"/>
    </source>
</evidence>
<comment type="caution">
    <text evidence="2">The sequence shown here is derived from an EMBL/GenBank/DDBJ whole genome shotgun (WGS) entry which is preliminary data.</text>
</comment>